<evidence type="ECO:0000313" key="2">
    <source>
        <dbReference type="Proteomes" id="UP001497516"/>
    </source>
</evidence>
<evidence type="ECO:0000313" key="1">
    <source>
        <dbReference type="EMBL" id="CAL1374909.1"/>
    </source>
</evidence>
<dbReference type="AlphaFoldDB" id="A0AAV2DM44"/>
<proteinExistence type="predicted"/>
<dbReference type="Proteomes" id="UP001497516">
    <property type="component" value="Chromosome 3"/>
</dbReference>
<keyword evidence="2" id="KW-1185">Reference proteome</keyword>
<sequence length="83" mass="8621">MASLVLLLSQIVRPQNPNLVFVAATRPRFSFSTSAATAATSAVSSSASSSSSAPTSAVASVEDSEMVAEIIEEPLFCVDMVWP</sequence>
<gene>
    <name evidence="1" type="ORF">LTRI10_LOCUS16744</name>
</gene>
<protein>
    <recommendedName>
        <fullName evidence="3">Secreted protein</fullName>
    </recommendedName>
</protein>
<evidence type="ECO:0008006" key="3">
    <source>
        <dbReference type="Google" id="ProtNLM"/>
    </source>
</evidence>
<dbReference type="EMBL" id="OZ034816">
    <property type="protein sequence ID" value="CAL1374909.1"/>
    <property type="molecule type" value="Genomic_DNA"/>
</dbReference>
<reference evidence="1 2" key="1">
    <citation type="submission" date="2024-04" db="EMBL/GenBank/DDBJ databases">
        <authorList>
            <person name="Fracassetti M."/>
        </authorList>
    </citation>
    <scope>NUCLEOTIDE SEQUENCE [LARGE SCALE GENOMIC DNA]</scope>
</reference>
<name>A0AAV2DM44_9ROSI</name>
<organism evidence="1 2">
    <name type="scientific">Linum trigynum</name>
    <dbReference type="NCBI Taxonomy" id="586398"/>
    <lineage>
        <taxon>Eukaryota</taxon>
        <taxon>Viridiplantae</taxon>
        <taxon>Streptophyta</taxon>
        <taxon>Embryophyta</taxon>
        <taxon>Tracheophyta</taxon>
        <taxon>Spermatophyta</taxon>
        <taxon>Magnoliopsida</taxon>
        <taxon>eudicotyledons</taxon>
        <taxon>Gunneridae</taxon>
        <taxon>Pentapetalae</taxon>
        <taxon>rosids</taxon>
        <taxon>fabids</taxon>
        <taxon>Malpighiales</taxon>
        <taxon>Linaceae</taxon>
        <taxon>Linum</taxon>
    </lineage>
</organism>
<accession>A0AAV2DM44</accession>